<evidence type="ECO:0000313" key="3">
    <source>
        <dbReference type="Proteomes" id="UP001345013"/>
    </source>
</evidence>
<organism evidence="2 3">
    <name type="scientific">Lithohypha guttulata</name>
    <dbReference type="NCBI Taxonomy" id="1690604"/>
    <lineage>
        <taxon>Eukaryota</taxon>
        <taxon>Fungi</taxon>
        <taxon>Dikarya</taxon>
        <taxon>Ascomycota</taxon>
        <taxon>Pezizomycotina</taxon>
        <taxon>Eurotiomycetes</taxon>
        <taxon>Chaetothyriomycetidae</taxon>
        <taxon>Chaetothyriales</taxon>
        <taxon>Trichomeriaceae</taxon>
        <taxon>Lithohypha</taxon>
    </lineage>
</organism>
<proteinExistence type="predicted"/>
<dbReference type="Pfam" id="PF00300">
    <property type="entry name" value="His_Phos_1"/>
    <property type="match status" value="1"/>
</dbReference>
<dbReference type="CDD" id="cd07067">
    <property type="entry name" value="HP_PGM_like"/>
    <property type="match status" value="1"/>
</dbReference>
<accession>A0ABR0K0E6</accession>
<comment type="caution">
    <text evidence="2">The sequence shown here is derived from an EMBL/GenBank/DDBJ whole genome shotgun (WGS) entry which is preliminary data.</text>
</comment>
<gene>
    <name evidence="2" type="primary">TFC7</name>
    <name evidence="2" type="ORF">LTR24_008333</name>
</gene>
<dbReference type="PANTHER" id="PTHR16469:SF51">
    <property type="entry name" value="TRANSCRIPTION FACTOR TAU 55 KDA SUBUNIT"/>
    <property type="match status" value="1"/>
</dbReference>
<name>A0ABR0K0E6_9EURO</name>
<evidence type="ECO:0000256" key="1">
    <source>
        <dbReference type="SAM" id="MobiDB-lite"/>
    </source>
</evidence>
<keyword evidence="3" id="KW-1185">Reference proteome</keyword>
<dbReference type="InterPro" id="IPR013078">
    <property type="entry name" value="His_Pase_superF_clade-1"/>
</dbReference>
<feature type="region of interest" description="Disordered" evidence="1">
    <location>
        <begin position="280"/>
        <end position="301"/>
    </location>
</feature>
<protein>
    <submittedName>
        <fullName evidence="2">C6 zinc cluster transcription factor-like protein</fullName>
    </submittedName>
</protein>
<dbReference type="SUPFAM" id="SSF53254">
    <property type="entry name" value="Phosphoglycerate mutase-like"/>
    <property type="match status" value="1"/>
</dbReference>
<dbReference type="EMBL" id="JAVRRG010000142">
    <property type="protein sequence ID" value="KAK5081061.1"/>
    <property type="molecule type" value="Genomic_DNA"/>
</dbReference>
<dbReference type="Proteomes" id="UP001345013">
    <property type="component" value="Unassembled WGS sequence"/>
</dbReference>
<dbReference type="InterPro" id="IPR051710">
    <property type="entry name" value="Phosphatase_SH3-domain"/>
</dbReference>
<sequence length="301" mass="33858">MPVTEILLLRHGHRVAWTLDPTTGKYTANHPYPTRLPADPPLVSHGVDQAAETGAYLAEQLGELAKQDRLRVYSSLFYRCLQTLKPAIEKLRSSVAPDLRVRGERGFGEWFGHAWFEQPVPASAERLKEEFFAFVDDQYQSKVIPDRHGERIPEIHDRIAKAFTRVIQDIDQEYESCGRGSEEVTLLICGHAAQIVCSGRVLTGEMPDDPDEEDFHCFTCGISKFQRRARDQGYDELDWRGKGVTGGWECILNSWCGHLSEGEERGWHFHGDESFDSYGAGMARGPITQDGEVHGSSPAKL</sequence>
<dbReference type="InterPro" id="IPR029033">
    <property type="entry name" value="His_PPase_superfam"/>
</dbReference>
<dbReference type="Gene3D" id="3.40.50.1240">
    <property type="entry name" value="Phosphoglycerate mutase-like"/>
    <property type="match status" value="1"/>
</dbReference>
<dbReference type="PANTHER" id="PTHR16469">
    <property type="entry name" value="UBIQUITIN-ASSOCIATED AND SH3 DOMAIN-CONTAINING BA-RELATED"/>
    <property type="match status" value="1"/>
</dbReference>
<reference evidence="2 3" key="1">
    <citation type="submission" date="2023-08" db="EMBL/GenBank/DDBJ databases">
        <title>Black Yeasts Isolated from many extreme environments.</title>
        <authorList>
            <person name="Coleine C."/>
            <person name="Stajich J.E."/>
            <person name="Selbmann L."/>
        </authorList>
    </citation>
    <scope>NUCLEOTIDE SEQUENCE [LARGE SCALE GENOMIC DNA]</scope>
    <source>
        <strain evidence="2 3">CCFEE 5885</strain>
    </source>
</reference>
<evidence type="ECO:0000313" key="2">
    <source>
        <dbReference type="EMBL" id="KAK5081061.1"/>
    </source>
</evidence>